<feature type="transmembrane region" description="Helical" evidence="2">
    <location>
        <begin position="26"/>
        <end position="46"/>
    </location>
</feature>
<reference evidence="3" key="2">
    <citation type="journal article" date="2023" name="Int. J. Syst. Evol. Microbiol.">
        <title>Streptomyces marispadix sp. nov., isolated from marine beach sediment of the Northern Coast of Portugal.</title>
        <authorList>
            <person name="dos Santos J.D.N."/>
            <person name="Vitorino I.R."/>
            <person name="Kallscheuer N."/>
            <person name="Srivastava A."/>
            <person name="Krautwurst S."/>
            <person name="Marz M."/>
            <person name="Jogler C."/>
            <person name="Lobo Da Cunha A."/>
            <person name="Catita J."/>
            <person name="Goncalves H."/>
            <person name="Gonzalez I."/>
            <person name="Reyes F."/>
            <person name="Lage O.M."/>
        </authorList>
    </citation>
    <scope>NUCLEOTIDE SEQUENCE</scope>
    <source>
        <strain evidence="3">M600PL45_2</strain>
    </source>
</reference>
<gene>
    <name evidence="3" type="ORF">MMA15_18360</name>
</gene>
<feature type="compositionally biased region" description="Low complexity" evidence="1">
    <location>
        <begin position="88"/>
        <end position="111"/>
    </location>
</feature>
<keyword evidence="4" id="KW-1185">Reference proteome</keyword>
<evidence type="ECO:0000313" key="3">
    <source>
        <dbReference type="EMBL" id="MCH6162275.1"/>
    </source>
</evidence>
<dbReference type="RefSeq" id="WP_241061144.1">
    <property type="nucleotide sequence ID" value="NZ_JAKWJU010000002.1"/>
</dbReference>
<dbReference type="Proteomes" id="UP001166784">
    <property type="component" value="Unassembled WGS sequence"/>
</dbReference>
<feature type="compositionally biased region" description="Gly residues" evidence="1">
    <location>
        <begin position="67"/>
        <end position="79"/>
    </location>
</feature>
<evidence type="ECO:0000256" key="1">
    <source>
        <dbReference type="SAM" id="MobiDB-lite"/>
    </source>
</evidence>
<evidence type="ECO:0000313" key="4">
    <source>
        <dbReference type="Proteomes" id="UP001166784"/>
    </source>
</evidence>
<accession>A0ABS9T168</accession>
<dbReference type="EMBL" id="JAKWJU010000002">
    <property type="protein sequence ID" value="MCH6162275.1"/>
    <property type="molecule type" value="Genomic_DNA"/>
</dbReference>
<keyword evidence="2" id="KW-1133">Transmembrane helix</keyword>
<feature type="region of interest" description="Disordered" evidence="1">
    <location>
        <begin position="58"/>
        <end position="125"/>
    </location>
</feature>
<sequence>MTLTSPAQTAVVQALPLAKDLDENKVTPGILGFVVFAVMGIAVWMLMKSMHRHMQKVDFEEAPPGADAGGAQGAAGTGGREASSVTRAEGATSGASGSSGAASGAPSSSASRNTSRDAKGSGPGV</sequence>
<keyword evidence="2" id="KW-0812">Transmembrane</keyword>
<organism evidence="3 4">
    <name type="scientific">Streptomyces marispadix</name>
    <dbReference type="NCBI Taxonomy" id="2922868"/>
    <lineage>
        <taxon>Bacteria</taxon>
        <taxon>Bacillati</taxon>
        <taxon>Actinomycetota</taxon>
        <taxon>Actinomycetes</taxon>
        <taxon>Kitasatosporales</taxon>
        <taxon>Streptomycetaceae</taxon>
        <taxon>Streptomyces</taxon>
    </lineage>
</organism>
<name>A0ABS9T168_9ACTN</name>
<reference evidence="3" key="1">
    <citation type="submission" date="2022-03" db="EMBL/GenBank/DDBJ databases">
        <authorList>
            <person name="Santos J.D.N."/>
            <person name="Kallscheuer N."/>
            <person name="Jogler C."/>
            <person name="Lage O.M."/>
        </authorList>
    </citation>
    <scope>NUCLEOTIDE SEQUENCE</scope>
    <source>
        <strain evidence="3">M600PL45_2</strain>
    </source>
</reference>
<evidence type="ECO:0000256" key="2">
    <source>
        <dbReference type="SAM" id="Phobius"/>
    </source>
</evidence>
<comment type="caution">
    <text evidence="3">The sequence shown here is derived from an EMBL/GenBank/DDBJ whole genome shotgun (WGS) entry which is preliminary data.</text>
</comment>
<protein>
    <submittedName>
        <fullName evidence="3">Uncharacterized protein</fullName>
    </submittedName>
</protein>
<proteinExistence type="predicted"/>
<keyword evidence="2" id="KW-0472">Membrane</keyword>